<dbReference type="Pfam" id="PF03874">
    <property type="entry name" value="RNA_pol_Rpb4"/>
    <property type="match status" value="1"/>
</dbReference>
<keyword evidence="3 8" id="KW-0812">Transmembrane</keyword>
<dbReference type="InterPro" id="IPR010997">
    <property type="entry name" value="HRDC-like_sf"/>
</dbReference>
<evidence type="ECO:0000256" key="6">
    <source>
        <dbReference type="ARBA" id="ARBA00023242"/>
    </source>
</evidence>
<evidence type="ECO:0000313" key="10">
    <source>
        <dbReference type="EMBL" id="KAJ4330942.1"/>
    </source>
</evidence>
<feature type="transmembrane region" description="Helical" evidence="8">
    <location>
        <begin position="240"/>
        <end position="259"/>
    </location>
</feature>
<dbReference type="Gene3D" id="1.20.1250.40">
    <property type="match status" value="1"/>
</dbReference>
<evidence type="ECO:0000256" key="5">
    <source>
        <dbReference type="ARBA" id="ARBA00023136"/>
    </source>
</evidence>
<dbReference type="SMART" id="SM00657">
    <property type="entry name" value="RPOL4c"/>
    <property type="match status" value="1"/>
</dbReference>
<dbReference type="Proteomes" id="UP001140562">
    <property type="component" value="Unassembled WGS sequence"/>
</dbReference>
<feature type="transmembrane region" description="Helical" evidence="8">
    <location>
        <begin position="287"/>
        <end position="307"/>
    </location>
</feature>
<keyword evidence="4 8" id="KW-1133">Transmembrane helix</keyword>
<dbReference type="GO" id="GO:0007189">
    <property type="term" value="P:adenylate cyclase-activating G protein-coupled receptor signaling pathway"/>
    <property type="evidence" value="ECO:0007669"/>
    <property type="project" value="TreeGrafter"/>
</dbReference>
<gene>
    <name evidence="10" type="ORF">N0V87_009572</name>
</gene>
<dbReference type="InterPro" id="IPR006590">
    <property type="entry name" value="RNA_pol_Rpb4/RPC9_core"/>
</dbReference>
<dbReference type="GO" id="GO:0006352">
    <property type="term" value="P:DNA-templated transcription initiation"/>
    <property type="evidence" value="ECO:0007669"/>
    <property type="project" value="InterPro"/>
</dbReference>
<feature type="transmembrane region" description="Helical" evidence="8">
    <location>
        <begin position="212"/>
        <end position="233"/>
    </location>
</feature>
<feature type="compositionally biased region" description="Pro residues" evidence="7">
    <location>
        <begin position="12"/>
        <end position="23"/>
    </location>
</feature>
<evidence type="ECO:0000256" key="1">
    <source>
        <dbReference type="ARBA" id="ARBA00004123"/>
    </source>
</evidence>
<dbReference type="Pfam" id="PF05462">
    <property type="entry name" value="Dicty_CAR"/>
    <property type="match status" value="1"/>
</dbReference>
<evidence type="ECO:0000259" key="9">
    <source>
        <dbReference type="SMART" id="SM00657"/>
    </source>
</evidence>
<evidence type="ECO:0000256" key="4">
    <source>
        <dbReference type="ARBA" id="ARBA00022989"/>
    </source>
</evidence>
<organism evidence="10 11">
    <name type="scientific">Didymella glomerata</name>
    <dbReference type="NCBI Taxonomy" id="749621"/>
    <lineage>
        <taxon>Eukaryota</taxon>
        <taxon>Fungi</taxon>
        <taxon>Dikarya</taxon>
        <taxon>Ascomycota</taxon>
        <taxon>Pezizomycotina</taxon>
        <taxon>Dothideomycetes</taxon>
        <taxon>Pleosporomycetidae</taxon>
        <taxon>Pleosporales</taxon>
        <taxon>Pleosporineae</taxon>
        <taxon>Didymellaceae</taxon>
        <taxon>Didymella</taxon>
    </lineage>
</organism>
<sequence length="684" mass="75353">MDYGESTNPNAARPPPVDYPKPPRLVSRPKPPVAQEEEMGNEIKLGDFEDVHALSVSEARAVVTAVHKGRKNKDPESNPLRDRIHNDNPTITHFLDYFDNFARYKEEESLHAINAMFDTHPELTTVEKALLGTLTPDSADEATTLIPSLADKMDTDSLQAILDELTKMQFLNCLNNSASGIAAVVRQRPLLPGIACEANGWAGQFSVQAVDFSILAITLITLLTIQLRSFIIYASTTTKALICLSIWIVPLCTSIYAWTKSYYGPVSGNWCWIKKRYTRQRYTLNHGWRFAIFVISLCTYIYVFVYMSRRLRPQGLSNLSSSIPDDLDYEKFDNKPRDDAVLAGCGLTPRISLDKSAHGSSTSLGKKGHRRATSSSSFAGQLQVDPVPIAANCNVEDLEKGTNAHSLSVVPIDTPPVTTLRARRAATRSDSRTKVDREIWRMLLLNMYPVTYLVLWIPGIANRIAEGMGYEVRALVILQSSTQFIGLANASVYVYKEHKRDIREWWAGVKGRKAAKAAKIEKVGSDDGSSRLLLAQPTPTSTNMKSIIIASLLAAAAMATPDFKTTTKEPTPSPAICNFDPIKGEYVCPEGTNTADTLSHTSFHTRVNTEAPKRSSSIQADTPSAINTATADAPAADCAKCQADWEKCLTHWGCWFYNCGPACHCQVANKDPQCKECPAGECHA</sequence>
<feature type="region of interest" description="Disordered" evidence="7">
    <location>
        <begin position="66"/>
        <end position="85"/>
    </location>
</feature>
<dbReference type="Gene3D" id="1.20.1070.10">
    <property type="entry name" value="Rhodopsin 7-helix transmembrane proteins"/>
    <property type="match status" value="1"/>
</dbReference>
<dbReference type="GO" id="GO:0005886">
    <property type="term" value="C:plasma membrane"/>
    <property type="evidence" value="ECO:0007669"/>
    <property type="project" value="TreeGrafter"/>
</dbReference>
<evidence type="ECO:0000313" key="11">
    <source>
        <dbReference type="Proteomes" id="UP001140562"/>
    </source>
</evidence>
<dbReference type="SUPFAM" id="SSF47819">
    <property type="entry name" value="HRDC-like"/>
    <property type="match status" value="1"/>
</dbReference>
<keyword evidence="5 8" id="KW-0472">Membrane</keyword>
<accession>A0A9W9BV20</accession>
<dbReference type="OrthoDB" id="100006at2759"/>
<dbReference type="InterPro" id="IPR038324">
    <property type="entry name" value="Rpb4/RPC9_sf"/>
</dbReference>
<evidence type="ECO:0000256" key="2">
    <source>
        <dbReference type="ARBA" id="ARBA00004141"/>
    </source>
</evidence>
<keyword evidence="11" id="KW-1185">Reference proteome</keyword>
<dbReference type="AlphaFoldDB" id="A0A9W9BV20"/>
<protein>
    <recommendedName>
        <fullName evidence="9">RNA polymerase Rpb4/RPC9 core domain-containing protein</fullName>
    </recommendedName>
</protein>
<dbReference type="EMBL" id="JAPEUV010000170">
    <property type="protein sequence ID" value="KAJ4330942.1"/>
    <property type="molecule type" value="Genomic_DNA"/>
</dbReference>
<evidence type="ECO:0000256" key="8">
    <source>
        <dbReference type="SAM" id="Phobius"/>
    </source>
</evidence>
<feature type="region of interest" description="Disordered" evidence="7">
    <location>
        <begin position="1"/>
        <end position="41"/>
    </location>
</feature>
<dbReference type="PANTHER" id="PTHR23112">
    <property type="entry name" value="G PROTEIN-COUPLED RECEPTOR 157-RELATED"/>
    <property type="match status" value="1"/>
</dbReference>
<dbReference type="SUPFAM" id="SSF81321">
    <property type="entry name" value="Family A G protein-coupled receptor-like"/>
    <property type="match status" value="1"/>
</dbReference>
<feature type="transmembrane region" description="Helical" evidence="8">
    <location>
        <begin position="442"/>
        <end position="461"/>
    </location>
</feature>
<evidence type="ECO:0000256" key="7">
    <source>
        <dbReference type="SAM" id="MobiDB-lite"/>
    </source>
</evidence>
<dbReference type="PANTHER" id="PTHR23112:SF37">
    <property type="entry name" value="G PROTEIN-COUPLED RECEPTOR GPR1"/>
    <property type="match status" value="1"/>
</dbReference>
<dbReference type="InterPro" id="IPR005574">
    <property type="entry name" value="Rpb4/RPC9"/>
</dbReference>
<feature type="compositionally biased region" description="Basic and acidic residues" evidence="7">
    <location>
        <begin position="72"/>
        <end position="85"/>
    </location>
</feature>
<feature type="domain" description="RNA polymerase Rpb4/RPC9 core" evidence="9">
    <location>
        <begin position="46"/>
        <end position="172"/>
    </location>
</feature>
<dbReference type="GO" id="GO:0005634">
    <property type="term" value="C:nucleus"/>
    <property type="evidence" value="ECO:0007669"/>
    <property type="project" value="UniProtKB-SubCell"/>
</dbReference>
<reference evidence="10" key="1">
    <citation type="submission" date="2022-10" db="EMBL/GenBank/DDBJ databases">
        <title>Tapping the CABI collections for fungal endophytes: first genome assemblies for Collariella, Neodidymelliopsis, Ascochyta clinopodiicola, Didymella pomorum, Didymosphaeria variabile, Neocosmospora piperis and Neocucurbitaria cava.</title>
        <authorList>
            <person name="Hill R."/>
        </authorList>
    </citation>
    <scope>NUCLEOTIDE SEQUENCE</scope>
    <source>
        <strain evidence="10">IMI 360193</strain>
    </source>
</reference>
<feature type="region of interest" description="Disordered" evidence="7">
    <location>
        <begin position="354"/>
        <end position="377"/>
    </location>
</feature>
<dbReference type="GO" id="GO:0030880">
    <property type="term" value="C:RNA polymerase complex"/>
    <property type="evidence" value="ECO:0007669"/>
    <property type="project" value="InterPro"/>
</dbReference>
<comment type="subcellular location">
    <subcellularLocation>
        <location evidence="2">Membrane</location>
        <topology evidence="2">Multi-pass membrane protein</topology>
    </subcellularLocation>
    <subcellularLocation>
        <location evidence="1">Nucleus</location>
    </subcellularLocation>
</comment>
<keyword evidence="6" id="KW-0539">Nucleus</keyword>
<dbReference type="GO" id="GO:0000166">
    <property type="term" value="F:nucleotide binding"/>
    <property type="evidence" value="ECO:0007669"/>
    <property type="project" value="InterPro"/>
</dbReference>
<evidence type="ECO:0000256" key="3">
    <source>
        <dbReference type="ARBA" id="ARBA00022692"/>
    </source>
</evidence>
<proteinExistence type="predicted"/>
<comment type="caution">
    <text evidence="10">The sequence shown here is derived from an EMBL/GenBank/DDBJ whole genome shotgun (WGS) entry which is preliminary data.</text>
</comment>
<feature type="compositionally biased region" description="Polar residues" evidence="7">
    <location>
        <begin position="1"/>
        <end position="10"/>
    </location>
</feature>
<dbReference type="GO" id="GO:0004930">
    <property type="term" value="F:G protein-coupled receptor activity"/>
    <property type="evidence" value="ECO:0007669"/>
    <property type="project" value="TreeGrafter"/>
</dbReference>
<name>A0A9W9BV20_9PLEO</name>